<dbReference type="WBParaSite" id="HCON_00177920-00001">
    <property type="protein sequence ID" value="HCON_00177920-00001"/>
    <property type="gene ID" value="HCON_00177920"/>
</dbReference>
<sequence length="129" mass="15263">MWSEVPNPDGQTRWRKRYAMGTFRLSGVGPHVRIQGDMYSAQYKDILENVVLPFANQNMPTRRIFQHDSDPKHTSRLVADFLQSKEINAMEWPNQSQDLNLIEHLWEETSTSYKPGSCWECRRKIQYFV</sequence>
<protein>
    <submittedName>
        <fullName evidence="3">DDE_3 domain-containing protein</fullName>
    </submittedName>
</protein>
<reference evidence="3" key="1">
    <citation type="submission" date="2020-12" db="UniProtKB">
        <authorList>
            <consortium name="WormBaseParasite"/>
        </authorList>
    </citation>
    <scope>IDENTIFICATION</scope>
    <source>
        <strain evidence="3">MHco3</strain>
    </source>
</reference>
<organism evidence="2 3">
    <name type="scientific">Haemonchus contortus</name>
    <name type="common">Barber pole worm</name>
    <dbReference type="NCBI Taxonomy" id="6289"/>
    <lineage>
        <taxon>Eukaryota</taxon>
        <taxon>Metazoa</taxon>
        <taxon>Ecdysozoa</taxon>
        <taxon>Nematoda</taxon>
        <taxon>Chromadorea</taxon>
        <taxon>Rhabditida</taxon>
        <taxon>Rhabditina</taxon>
        <taxon>Rhabditomorpha</taxon>
        <taxon>Strongyloidea</taxon>
        <taxon>Trichostrongylidae</taxon>
        <taxon>Haemonchus</taxon>
    </lineage>
</organism>
<dbReference type="AlphaFoldDB" id="A0A7I4Z569"/>
<dbReference type="GO" id="GO:0003676">
    <property type="term" value="F:nucleic acid binding"/>
    <property type="evidence" value="ECO:0007669"/>
    <property type="project" value="InterPro"/>
</dbReference>
<evidence type="ECO:0000313" key="2">
    <source>
        <dbReference type="Proteomes" id="UP000025227"/>
    </source>
</evidence>
<evidence type="ECO:0000313" key="3">
    <source>
        <dbReference type="WBParaSite" id="HCON_00177920-00001"/>
    </source>
</evidence>
<dbReference type="OMA" id="PEHTAKP"/>
<keyword evidence="2" id="KW-1185">Reference proteome</keyword>
<accession>A0A7I4Z569</accession>
<feature type="domain" description="Tc1-like transposase DDE" evidence="1">
    <location>
        <begin position="12"/>
        <end position="122"/>
    </location>
</feature>
<name>A0A7I4Z569_HAECO</name>
<dbReference type="OrthoDB" id="5810541at2759"/>
<dbReference type="Proteomes" id="UP000025227">
    <property type="component" value="Unplaced"/>
</dbReference>
<dbReference type="Gene3D" id="3.30.420.10">
    <property type="entry name" value="Ribonuclease H-like superfamily/Ribonuclease H"/>
    <property type="match status" value="1"/>
</dbReference>
<dbReference type="InterPro" id="IPR038717">
    <property type="entry name" value="Tc1-like_DDE_dom"/>
</dbReference>
<dbReference type="InterPro" id="IPR036397">
    <property type="entry name" value="RNaseH_sf"/>
</dbReference>
<evidence type="ECO:0000259" key="1">
    <source>
        <dbReference type="Pfam" id="PF13358"/>
    </source>
</evidence>
<dbReference type="Pfam" id="PF13358">
    <property type="entry name" value="DDE_3"/>
    <property type="match status" value="1"/>
</dbReference>
<proteinExistence type="predicted"/>